<dbReference type="EMBL" id="MH153803">
    <property type="protein sequence ID" value="AWN03528.1"/>
    <property type="molecule type" value="Genomic_DNA"/>
</dbReference>
<protein>
    <submittedName>
        <fullName evidence="1">Uncharacterized protein</fullName>
    </submittedName>
</protein>
<dbReference type="GeneID" id="54992071"/>
<evidence type="ECO:0000313" key="1">
    <source>
        <dbReference type="EMBL" id="AWN03528.1"/>
    </source>
</evidence>
<gene>
    <name evidence="1" type="primary">10</name>
    <name evidence="1" type="ORF">PBI_HYPERION_10</name>
</gene>
<name>A0A2U8UIV1_9CAUD</name>
<dbReference type="RefSeq" id="YP_009801552.1">
    <property type="nucleotide sequence ID" value="NC_047973.1"/>
</dbReference>
<keyword evidence="2" id="KW-1185">Reference proteome</keyword>
<proteinExistence type="predicted"/>
<reference evidence="1 2" key="1">
    <citation type="submission" date="2018-03" db="EMBL/GenBank/DDBJ databases">
        <authorList>
            <person name="Stanton A.-C.J."/>
            <person name="Garlena R.A."/>
            <person name="Russell D.A."/>
            <person name="Pope W.H."/>
            <person name="Jacobs-Sera D."/>
            <person name="Hatfull G.F."/>
        </authorList>
    </citation>
    <scope>NUCLEOTIDE SEQUENCE [LARGE SCALE GENOMIC DNA]</scope>
</reference>
<accession>A0A2U8UIV1</accession>
<evidence type="ECO:0000313" key="2">
    <source>
        <dbReference type="Proteomes" id="UP000246630"/>
    </source>
</evidence>
<organism evidence="1 2">
    <name type="scientific">Microbacterium phage Hyperion</name>
    <dbReference type="NCBI Taxonomy" id="2182354"/>
    <lineage>
        <taxon>Viruses</taxon>
        <taxon>Duplodnaviria</taxon>
        <taxon>Heunggongvirae</taxon>
        <taxon>Uroviricota</taxon>
        <taxon>Caudoviricetes</taxon>
        <taxon>Squashvirus</taxon>
        <taxon>Squashvirus hyperion</taxon>
    </lineage>
</organism>
<dbReference type="KEGG" id="vg:54992071"/>
<dbReference type="Proteomes" id="UP000246630">
    <property type="component" value="Segment"/>
</dbReference>
<sequence length="80" mass="9083">MTDQQPRLTARGRHLVDSFDDLTAYDGDVGDAFRSLGVSYDAFRKMLARAGRIDLLSKLTAWRVADNEQLQRALGRQWQA</sequence>